<dbReference type="OrthoDB" id="7535775at2759"/>
<proteinExistence type="predicted"/>
<feature type="compositionally biased region" description="Polar residues" evidence="1">
    <location>
        <begin position="100"/>
        <end position="109"/>
    </location>
</feature>
<accession>F4X0I7</accession>
<name>F4X0I7_ACREC</name>
<evidence type="ECO:0000313" key="3">
    <source>
        <dbReference type="Proteomes" id="UP000007755"/>
    </source>
</evidence>
<evidence type="ECO:0000313" key="2">
    <source>
        <dbReference type="EMBL" id="EGI59979.1"/>
    </source>
</evidence>
<dbReference type="AlphaFoldDB" id="F4X0I7"/>
<dbReference type="Proteomes" id="UP000007755">
    <property type="component" value="Unassembled WGS sequence"/>
</dbReference>
<dbReference type="EMBL" id="GL888498">
    <property type="protein sequence ID" value="EGI59979.1"/>
    <property type="molecule type" value="Genomic_DNA"/>
</dbReference>
<feature type="region of interest" description="Disordered" evidence="1">
    <location>
        <begin position="85"/>
        <end position="115"/>
    </location>
</feature>
<protein>
    <submittedName>
        <fullName evidence="2">Uncharacterized protein</fullName>
    </submittedName>
</protein>
<feature type="compositionally biased region" description="Basic and acidic residues" evidence="1">
    <location>
        <begin position="349"/>
        <end position="361"/>
    </location>
</feature>
<organism evidence="3">
    <name type="scientific">Acromyrmex echinatior</name>
    <name type="common">Panamanian leafcutter ant</name>
    <name type="synonym">Acromyrmex octospinosus echinatior</name>
    <dbReference type="NCBI Taxonomy" id="103372"/>
    <lineage>
        <taxon>Eukaryota</taxon>
        <taxon>Metazoa</taxon>
        <taxon>Ecdysozoa</taxon>
        <taxon>Arthropoda</taxon>
        <taxon>Hexapoda</taxon>
        <taxon>Insecta</taxon>
        <taxon>Pterygota</taxon>
        <taxon>Neoptera</taxon>
        <taxon>Endopterygota</taxon>
        <taxon>Hymenoptera</taxon>
        <taxon>Apocrita</taxon>
        <taxon>Aculeata</taxon>
        <taxon>Formicoidea</taxon>
        <taxon>Formicidae</taxon>
        <taxon>Myrmicinae</taxon>
        <taxon>Acromyrmex</taxon>
    </lineage>
</organism>
<sequence length="361" mass="42023">MIYHSSEFMGTKREHHSFYRSFSIVNKMITIRFNFMEHLLWNIFLLNNEERQFVLTSTVNLLEITQDHDLDNIRQYQDHRQLLPFPSQSLKSRQKPKDVNTMTQQSIPEENTGIHSYHNIDKQAPRNQDQQRTMQQSVAAENVTISSYNDDTNWQAVGYQIDQQRMMHQFVMAENVATSSHNDDTNWLLDVNLDLGDNCIRRDGSQVRHPVLELQKKNDRKFFDIILSYVGNAKDQVLVKYVQSSTIFTLRLNYSSNTRTYFIVENIFEVYSLKAGRAEGRRTPQCSFSEFEDGLLVPADIRFNEATARGESLEGAIKVHYFNNRTDSSELAASDDRKQHPLAAGQAEARIKKREDNSRIN</sequence>
<feature type="region of interest" description="Disordered" evidence="1">
    <location>
        <begin position="330"/>
        <end position="361"/>
    </location>
</feature>
<evidence type="ECO:0000256" key="1">
    <source>
        <dbReference type="SAM" id="MobiDB-lite"/>
    </source>
</evidence>
<gene>
    <name evidence="2" type="ORF">G5I_11766</name>
</gene>
<reference evidence="2" key="1">
    <citation type="submission" date="2011-02" db="EMBL/GenBank/DDBJ databases">
        <title>The genome of the leaf-cutting ant Acromyrmex echinatior suggests key adaptations to social evolution and fungus farming.</title>
        <authorList>
            <person name="Nygaard S."/>
            <person name="Zhang G."/>
        </authorList>
    </citation>
    <scope>NUCLEOTIDE SEQUENCE</scope>
</reference>
<keyword evidence="3" id="KW-1185">Reference proteome</keyword>
<dbReference type="InParanoid" id="F4X0I7"/>